<keyword evidence="1" id="KW-0732">Signal</keyword>
<accession>A0A437JVS9</accession>
<feature type="chain" id="PRO_5019456304" evidence="1">
    <location>
        <begin position="24"/>
        <end position="490"/>
    </location>
</feature>
<evidence type="ECO:0000313" key="4">
    <source>
        <dbReference type="EMBL" id="RVT51477.1"/>
    </source>
</evidence>
<dbReference type="InterPro" id="IPR011249">
    <property type="entry name" value="Metalloenz_LuxS/M16"/>
</dbReference>
<feature type="signal peptide" evidence="1">
    <location>
        <begin position="1"/>
        <end position="23"/>
    </location>
</feature>
<dbReference type="Pfam" id="PF00675">
    <property type="entry name" value="Peptidase_M16"/>
    <property type="match status" value="1"/>
</dbReference>
<dbReference type="Proteomes" id="UP000288178">
    <property type="component" value="Unassembled WGS sequence"/>
</dbReference>
<dbReference type="GO" id="GO:0046872">
    <property type="term" value="F:metal ion binding"/>
    <property type="evidence" value="ECO:0007669"/>
    <property type="project" value="InterPro"/>
</dbReference>
<feature type="domain" description="Peptidase M16 N-terminal" evidence="2">
    <location>
        <begin position="65"/>
        <end position="171"/>
    </location>
</feature>
<dbReference type="InterPro" id="IPR011765">
    <property type="entry name" value="Pept_M16_N"/>
</dbReference>
<evidence type="ECO:0000313" key="5">
    <source>
        <dbReference type="Proteomes" id="UP000288178"/>
    </source>
</evidence>
<sequence length="490" mass="50253">MNRVMPLNLLAAALIVAAIPTLAAPVAIPDAPPPGPAQPIGVPTLTTQTLGNGLRIVVAPRPGLPLVTAQVLLLAGREADPADKTGLAAMTTTLLTRGARRGDQPVDAATLARQAEALGGTLDTATGWRSSLVGMTVTTPRLPAALALMADVVRQPLLAADELDRERARALDGLRVALDSPGSVAGLAAGRAWWGDSAYGRTATPASLGRLTADDLRAFHAAQWRPDRVVLVLAGDVDPAGARALAQQAFGDWARPASPPPVSQGSAAAPTLPPVLWVDMPGSGQSAVVVSAPAEPQGHADEVVGDVAQTLLGGGYSARLNQVIRIERGLSYGAFGGSEAHPAGGRWNGQAQTKHASAAEVAQLMRDAVARLTREPAPAAELAARQASLVGSFARRLETTAGLAGLVTGEVAAGRDPAALKGRVDAVRAVTPEQVRDYAARWWTPASLRVVVAGDWAAAGDGVKALGSAGEVRRLPKSALDLDRPDLGVR</sequence>
<dbReference type="AlphaFoldDB" id="A0A437JVS9"/>
<protein>
    <submittedName>
        <fullName evidence="4">Insulinase family protein</fullName>
    </submittedName>
</protein>
<keyword evidence="5" id="KW-1185">Reference proteome</keyword>
<dbReference type="PANTHER" id="PTHR11851:SF224">
    <property type="entry name" value="PROCESSING PROTEASE"/>
    <property type="match status" value="1"/>
</dbReference>
<name>A0A437JVS9_9BURK</name>
<gene>
    <name evidence="4" type="ORF">ENE75_11680</name>
</gene>
<dbReference type="InterPro" id="IPR050361">
    <property type="entry name" value="MPP/UQCRC_Complex"/>
</dbReference>
<evidence type="ECO:0000259" key="3">
    <source>
        <dbReference type="Pfam" id="PF05193"/>
    </source>
</evidence>
<proteinExistence type="predicted"/>
<comment type="caution">
    <text evidence="4">The sequence shown here is derived from an EMBL/GenBank/DDBJ whole genome shotgun (WGS) entry which is preliminary data.</text>
</comment>
<dbReference type="Gene3D" id="3.30.830.10">
    <property type="entry name" value="Metalloenzyme, LuxS/M16 peptidase-like"/>
    <property type="match status" value="2"/>
</dbReference>
<evidence type="ECO:0000259" key="2">
    <source>
        <dbReference type="Pfam" id="PF00675"/>
    </source>
</evidence>
<organism evidence="4 5">
    <name type="scientific">Rubrivivax albus</name>
    <dbReference type="NCBI Taxonomy" id="2499835"/>
    <lineage>
        <taxon>Bacteria</taxon>
        <taxon>Pseudomonadati</taxon>
        <taxon>Pseudomonadota</taxon>
        <taxon>Betaproteobacteria</taxon>
        <taxon>Burkholderiales</taxon>
        <taxon>Sphaerotilaceae</taxon>
        <taxon>Rubrivivax</taxon>
    </lineage>
</organism>
<dbReference type="SUPFAM" id="SSF63411">
    <property type="entry name" value="LuxS/MPP-like metallohydrolase"/>
    <property type="match status" value="2"/>
</dbReference>
<dbReference type="EMBL" id="SACT01000003">
    <property type="protein sequence ID" value="RVT51477.1"/>
    <property type="molecule type" value="Genomic_DNA"/>
</dbReference>
<reference evidence="4 5" key="1">
    <citation type="submission" date="2019-01" db="EMBL/GenBank/DDBJ databases">
        <authorList>
            <person name="Chen W.-M."/>
        </authorList>
    </citation>
    <scope>NUCLEOTIDE SEQUENCE [LARGE SCALE GENOMIC DNA]</scope>
    <source>
        <strain evidence="4 5">ICH-3</strain>
    </source>
</reference>
<evidence type="ECO:0000256" key="1">
    <source>
        <dbReference type="SAM" id="SignalP"/>
    </source>
</evidence>
<dbReference type="InterPro" id="IPR007863">
    <property type="entry name" value="Peptidase_M16_C"/>
</dbReference>
<dbReference type="PANTHER" id="PTHR11851">
    <property type="entry name" value="METALLOPROTEASE"/>
    <property type="match status" value="1"/>
</dbReference>
<dbReference type="Pfam" id="PF05193">
    <property type="entry name" value="Peptidase_M16_C"/>
    <property type="match status" value="1"/>
</dbReference>
<feature type="domain" description="Peptidase M16 C-terminal" evidence="3">
    <location>
        <begin position="211"/>
        <end position="388"/>
    </location>
</feature>